<keyword evidence="1" id="KW-0479">Metal-binding</keyword>
<dbReference type="RefSeq" id="WP_048117930.1">
    <property type="nucleotide sequence ID" value="NZ_CP009520.1"/>
</dbReference>
<dbReference type="Proteomes" id="UP000033096">
    <property type="component" value="Chromosome"/>
</dbReference>
<dbReference type="PATRIC" id="fig|1434123.4.peg.643"/>
<dbReference type="PANTHER" id="PTHR38133">
    <property type="entry name" value="SLR1429 PROTEIN"/>
    <property type="match status" value="1"/>
</dbReference>
<dbReference type="Pfam" id="PF04434">
    <property type="entry name" value="SWIM"/>
    <property type="match status" value="1"/>
</dbReference>
<evidence type="ECO:0000313" key="3">
    <source>
        <dbReference type="EMBL" id="AKB42852.1"/>
    </source>
</evidence>
<dbReference type="GO" id="GO:0008270">
    <property type="term" value="F:zinc ion binding"/>
    <property type="evidence" value="ECO:0007669"/>
    <property type="project" value="UniProtKB-KW"/>
</dbReference>
<keyword evidence="4" id="KW-1185">Reference proteome</keyword>
<dbReference type="InterPro" id="IPR007527">
    <property type="entry name" value="Znf_SWIM"/>
</dbReference>
<sequence>MAAYWDGYGYYEPSKPIEVKGGIKAKSKRGSFVQSWWAKRWIKTLESFNLGARLTRGKTYARKGQVTSIKIETGLVRAKVQGSSPKPYSVTIKVRTLNGSEWERLAERLTLKPIFAAKLLAGEMPEDIDSAFQEIGLSLFPEKLEDLETDCSCPDWSNPCKHIAAVYYLLGEEFDRDPFLIFKLRGVDMDDFMSILGKGSGPENQNLVAEARRFLEEPDVEIGTETGAKNKEGISPFSPEPLPLDPETFWGKLPENPEEGKSLSLEVHIPPAAAVLPKRLGKFPFWRGEEDLLEVLEGIYKEVSPSGMMIFLGERK</sequence>
<evidence type="ECO:0000256" key="1">
    <source>
        <dbReference type="PROSITE-ProRule" id="PRU00325"/>
    </source>
</evidence>
<accession>A0A0E3Q116</accession>
<dbReference type="AlphaFoldDB" id="A0A0E3Q116"/>
<dbReference type="GeneID" id="24808962"/>
<evidence type="ECO:0000313" key="4">
    <source>
        <dbReference type="Proteomes" id="UP000033096"/>
    </source>
</evidence>
<keyword evidence="1" id="KW-0862">Zinc</keyword>
<dbReference type="STRING" id="1434123.MSVAZ_0583"/>
<name>A0A0E3Q116_9EURY</name>
<dbReference type="KEGG" id="mvc:MSVAZ_0583"/>
<dbReference type="PROSITE" id="PS50966">
    <property type="entry name" value="ZF_SWIM"/>
    <property type="match status" value="1"/>
</dbReference>
<protein>
    <recommendedName>
        <fullName evidence="2">SWIM-type domain-containing protein</fullName>
    </recommendedName>
</protein>
<dbReference type="HOGENOM" id="CLU_053146_2_0_2"/>
<reference evidence="3 4" key="1">
    <citation type="submission" date="2014-07" db="EMBL/GenBank/DDBJ databases">
        <title>Methanogenic archaea and the global carbon cycle.</title>
        <authorList>
            <person name="Henriksen J.R."/>
            <person name="Luke J."/>
            <person name="Reinhart S."/>
            <person name="Benedict M.N."/>
            <person name="Youngblut N.D."/>
            <person name="Metcalf M.E."/>
            <person name="Whitaker R.J."/>
            <person name="Metcalf W.W."/>
        </authorList>
    </citation>
    <scope>NUCLEOTIDE SEQUENCE [LARGE SCALE GENOMIC DNA]</scope>
    <source>
        <strain evidence="3 4">Z-761</strain>
    </source>
</reference>
<proteinExistence type="predicted"/>
<keyword evidence="1" id="KW-0863">Zinc-finger</keyword>
<gene>
    <name evidence="3" type="ORF">MSVAZ_0583</name>
</gene>
<dbReference type="PANTHER" id="PTHR38133:SF1">
    <property type="entry name" value="SLR1429 PROTEIN"/>
    <property type="match status" value="1"/>
</dbReference>
<feature type="domain" description="SWIM-type" evidence="2">
    <location>
        <begin position="140"/>
        <end position="171"/>
    </location>
</feature>
<organism evidence="3 4">
    <name type="scientific">Methanosarcina vacuolata Z-761</name>
    <dbReference type="NCBI Taxonomy" id="1434123"/>
    <lineage>
        <taxon>Archaea</taxon>
        <taxon>Methanobacteriati</taxon>
        <taxon>Methanobacteriota</taxon>
        <taxon>Stenosarchaea group</taxon>
        <taxon>Methanomicrobia</taxon>
        <taxon>Methanosarcinales</taxon>
        <taxon>Methanosarcinaceae</taxon>
        <taxon>Methanosarcina</taxon>
    </lineage>
</organism>
<evidence type="ECO:0000259" key="2">
    <source>
        <dbReference type="PROSITE" id="PS50966"/>
    </source>
</evidence>
<dbReference type="EMBL" id="CP009520">
    <property type="protein sequence ID" value="AKB42852.1"/>
    <property type="molecule type" value="Genomic_DNA"/>
</dbReference>